<accession>A0ABT1AH62</accession>
<keyword evidence="3 4" id="KW-0408">Iron</keyword>
<sequence>MMAASLLASALAAAAQPGMASPQRNYLQYCSGCHLPDGAGMPSKDIPPMKDKVGRFLEVPGGRNFIVQVPGVMNTPLNDGEVAALMNWILHGMAKSSTPPNTPPYTAEEVARLRATRPSDVPAVRRELVDKLRAKGVPPDQLP</sequence>
<dbReference type="Gene3D" id="1.10.760.10">
    <property type="entry name" value="Cytochrome c-like domain"/>
    <property type="match status" value="1"/>
</dbReference>
<dbReference type="SUPFAM" id="SSF46626">
    <property type="entry name" value="Cytochrome c"/>
    <property type="match status" value="1"/>
</dbReference>
<reference evidence="7" key="1">
    <citation type="submission" date="2022-06" db="EMBL/GenBank/DDBJ databases">
        <authorList>
            <person name="Lu C.-H."/>
        </authorList>
    </citation>
    <scope>NUCLEOTIDE SEQUENCE</scope>
    <source>
        <strain evidence="7">21MJYT02-11</strain>
    </source>
</reference>
<reference evidence="7" key="2">
    <citation type="journal article" date="2023" name="Front. Microbiol.">
        <title>Ralstonia chuxiongensis sp. nov., Ralstonia mojiangensis sp. nov., and Ralstonia soli sp. nov., isolated from tobacco fields, are three novel species in the family Burkholderiaceae.</title>
        <authorList>
            <person name="Lu C.H."/>
            <person name="Zhang Y.Y."/>
            <person name="Jiang N."/>
            <person name="Chen W."/>
            <person name="Shao X."/>
            <person name="Zhao Z.M."/>
            <person name="Lu W.L."/>
            <person name="Hu X."/>
            <person name="Xi Y.X."/>
            <person name="Zou S.Y."/>
            <person name="Wei Q.J."/>
            <person name="Lin Z.L."/>
            <person name="Gong L."/>
            <person name="Gai X.T."/>
            <person name="Zhang L.Q."/>
            <person name="Li J.Y."/>
            <person name="Jin Y."/>
            <person name="Xia Z.Y."/>
        </authorList>
    </citation>
    <scope>NUCLEOTIDE SEQUENCE</scope>
    <source>
        <strain evidence="7">21MJYT02-11</strain>
    </source>
</reference>
<feature type="signal peptide" evidence="5">
    <location>
        <begin position="1"/>
        <end position="20"/>
    </location>
</feature>
<comment type="caution">
    <text evidence="7">The sequence shown here is derived from an EMBL/GenBank/DDBJ whole genome shotgun (WGS) entry which is preliminary data.</text>
</comment>
<evidence type="ECO:0000259" key="6">
    <source>
        <dbReference type="PROSITE" id="PS51007"/>
    </source>
</evidence>
<keyword evidence="1 4" id="KW-0349">Heme</keyword>
<evidence type="ECO:0000256" key="5">
    <source>
        <dbReference type="SAM" id="SignalP"/>
    </source>
</evidence>
<proteinExistence type="predicted"/>
<evidence type="ECO:0000256" key="1">
    <source>
        <dbReference type="ARBA" id="ARBA00022617"/>
    </source>
</evidence>
<evidence type="ECO:0000313" key="8">
    <source>
        <dbReference type="Proteomes" id="UP001162811"/>
    </source>
</evidence>
<dbReference type="RefSeq" id="WP_252677603.1">
    <property type="nucleotide sequence ID" value="NZ_JAMXHT010000002.1"/>
</dbReference>
<keyword evidence="5" id="KW-0732">Signal</keyword>
<dbReference type="InterPro" id="IPR009056">
    <property type="entry name" value="Cyt_c-like_dom"/>
</dbReference>
<keyword evidence="2 4" id="KW-0479">Metal-binding</keyword>
<name>A0ABT1AH62_9RALS</name>
<evidence type="ECO:0000256" key="2">
    <source>
        <dbReference type="ARBA" id="ARBA00022723"/>
    </source>
</evidence>
<evidence type="ECO:0000256" key="3">
    <source>
        <dbReference type="ARBA" id="ARBA00023004"/>
    </source>
</evidence>
<protein>
    <submittedName>
        <fullName evidence="7">Cytochrome c</fullName>
    </submittedName>
</protein>
<dbReference type="InterPro" id="IPR036909">
    <property type="entry name" value="Cyt_c-like_dom_sf"/>
</dbReference>
<keyword evidence="8" id="KW-1185">Reference proteome</keyword>
<evidence type="ECO:0000256" key="4">
    <source>
        <dbReference type="PROSITE-ProRule" id="PRU00433"/>
    </source>
</evidence>
<organism evidence="7 8">
    <name type="scientific">Ralstonia soli</name>
    <dbReference type="NCBI Taxonomy" id="2953896"/>
    <lineage>
        <taxon>Bacteria</taxon>
        <taxon>Pseudomonadati</taxon>
        <taxon>Pseudomonadota</taxon>
        <taxon>Betaproteobacteria</taxon>
        <taxon>Burkholderiales</taxon>
        <taxon>Burkholderiaceae</taxon>
        <taxon>Ralstonia</taxon>
    </lineage>
</organism>
<feature type="chain" id="PRO_5045838659" evidence="5">
    <location>
        <begin position="21"/>
        <end position="143"/>
    </location>
</feature>
<dbReference type="Proteomes" id="UP001162811">
    <property type="component" value="Unassembled WGS sequence"/>
</dbReference>
<gene>
    <name evidence="7" type="ORF">NG900_05420</name>
</gene>
<dbReference type="PROSITE" id="PS51007">
    <property type="entry name" value="CYTC"/>
    <property type="match status" value="1"/>
</dbReference>
<feature type="domain" description="Cytochrome c" evidence="6">
    <location>
        <begin position="13"/>
        <end position="121"/>
    </location>
</feature>
<dbReference type="EMBL" id="JAMXHT010000002">
    <property type="protein sequence ID" value="MCO5397639.1"/>
    <property type="molecule type" value="Genomic_DNA"/>
</dbReference>
<evidence type="ECO:0000313" key="7">
    <source>
        <dbReference type="EMBL" id="MCO5397639.1"/>
    </source>
</evidence>